<reference evidence="2 3" key="1">
    <citation type="submission" date="2023-07" db="EMBL/GenBank/DDBJ databases">
        <title>Comparative genomics of wheat-associated soil bacteria to identify genetic determinants of phenazine resistance.</title>
        <authorList>
            <person name="Mouncey N."/>
        </authorList>
    </citation>
    <scope>NUCLEOTIDE SEQUENCE [LARGE SCALE GENOMIC DNA]</scope>
    <source>
        <strain evidence="2 3">V2I4</strain>
    </source>
</reference>
<name>A0ABU0SKA7_9ACTN</name>
<proteinExistence type="predicted"/>
<organism evidence="2 3">
    <name type="scientific">Streptomyces umbrinus</name>
    <dbReference type="NCBI Taxonomy" id="67370"/>
    <lineage>
        <taxon>Bacteria</taxon>
        <taxon>Bacillati</taxon>
        <taxon>Actinomycetota</taxon>
        <taxon>Actinomycetes</taxon>
        <taxon>Kitasatosporales</taxon>
        <taxon>Streptomycetaceae</taxon>
        <taxon>Streptomyces</taxon>
        <taxon>Streptomyces phaeochromogenes group</taxon>
    </lineage>
</organism>
<feature type="region of interest" description="Disordered" evidence="1">
    <location>
        <begin position="1"/>
        <end position="88"/>
    </location>
</feature>
<evidence type="ECO:0000313" key="2">
    <source>
        <dbReference type="EMBL" id="MDQ1023986.1"/>
    </source>
</evidence>
<dbReference type="Proteomes" id="UP001230328">
    <property type="component" value="Unassembled WGS sequence"/>
</dbReference>
<feature type="compositionally biased region" description="Basic and acidic residues" evidence="1">
    <location>
        <begin position="1"/>
        <end position="11"/>
    </location>
</feature>
<evidence type="ECO:0000256" key="1">
    <source>
        <dbReference type="SAM" id="MobiDB-lite"/>
    </source>
</evidence>
<evidence type="ECO:0000313" key="3">
    <source>
        <dbReference type="Proteomes" id="UP001230328"/>
    </source>
</evidence>
<dbReference type="EMBL" id="JAUSZI010000002">
    <property type="protein sequence ID" value="MDQ1023986.1"/>
    <property type="molecule type" value="Genomic_DNA"/>
</dbReference>
<keyword evidence="3" id="KW-1185">Reference proteome</keyword>
<sequence length="88" mass="9619">MSDDRTKRPEEDAGPVPRDMPDQQAQEGGDRWDVTPADPTRNEGSDEDAPERHTDIPDTDEAGTRRRGDEASSSTVHPEHPGAEESPA</sequence>
<protein>
    <submittedName>
        <fullName evidence="2">Uncharacterized protein</fullName>
    </submittedName>
</protein>
<dbReference type="RefSeq" id="WP_307519177.1">
    <property type="nucleotide sequence ID" value="NZ_JAUSZI010000002.1"/>
</dbReference>
<accession>A0ABU0SKA7</accession>
<feature type="compositionally biased region" description="Basic and acidic residues" evidence="1">
    <location>
        <begin position="77"/>
        <end position="88"/>
    </location>
</feature>
<feature type="compositionally biased region" description="Basic and acidic residues" evidence="1">
    <location>
        <begin position="40"/>
        <end position="70"/>
    </location>
</feature>
<gene>
    <name evidence="2" type="ORF">QF035_001568</name>
</gene>
<comment type="caution">
    <text evidence="2">The sequence shown here is derived from an EMBL/GenBank/DDBJ whole genome shotgun (WGS) entry which is preliminary data.</text>
</comment>